<gene>
    <name evidence="3" type="ORF">BdWA1_000791</name>
    <name evidence="2" type="ORF">BdWA1_004159</name>
</gene>
<feature type="compositionally biased region" description="Low complexity" evidence="1">
    <location>
        <begin position="856"/>
        <end position="872"/>
    </location>
</feature>
<dbReference type="AlphaFoldDB" id="A0AAD9PGS9"/>
<reference evidence="2" key="1">
    <citation type="journal article" date="2023" name="Nat. Microbiol.">
        <title>Babesia duncani multi-omics identifies virulence factors and drug targets.</title>
        <authorList>
            <person name="Singh P."/>
            <person name="Lonardi S."/>
            <person name="Liang Q."/>
            <person name="Vydyam P."/>
            <person name="Khabirova E."/>
            <person name="Fang T."/>
            <person name="Gihaz S."/>
            <person name="Thekkiniath J."/>
            <person name="Munshi M."/>
            <person name="Abel S."/>
            <person name="Ciampossin L."/>
            <person name="Batugedara G."/>
            <person name="Gupta M."/>
            <person name="Lu X.M."/>
            <person name="Lenz T."/>
            <person name="Chakravarty S."/>
            <person name="Cornillot E."/>
            <person name="Hu Y."/>
            <person name="Ma W."/>
            <person name="Gonzalez L.M."/>
            <person name="Sanchez S."/>
            <person name="Estrada K."/>
            <person name="Sanchez-Flores A."/>
            <person name="Montero E."/>
            <person name="Harb O.S."/>
            <person name="Le Roch K.G."/>
            <person name="Mamoun C.B."/>
        </authorList>
    </citation>
    <scope>NUCLEOTIDE SEQUENCE</scope>
    <source>
        <strain evidence="2">WA1</strain>
    </source>
</reference>
<keyword evidence="4" id="KW-1185">Reference proteome</keyword>
<evidence type="ECO:0000313" key="2">
    <source>
        <dbReference type="EMBL" id="KAK2194370.1"/>
    </source>
</evidence>
<dbReference type="EMBL" id="JALLKP010000142">
    <property type="protein sequence ID" value="KAK2194370.1"/>
    <property type="molecule type" value="Genomic_DNA"/>
</dbReference>
<dbReference type="Proteomes" id="UP001214638">
    <property type="component" value="Unassembled WGS sequence"/>
</dbReference>
<proteinExistence type="predicted"/>
<organism evidence="2 4">
    <name type="scientific">Babesia duncani</name>
    <dbReference type="NCBI Taxonomy" id="323732"/>
    <lineage>
        <taxon>Eukaryota</taxon>
        <taxon>Sar</taxon>
        <taxon>Alveolata</taxon>
        <taxon>Apicomplexa</taxon>
        <taxon>Aconoidasida</taxon>
        <taxon>Piroplasmida</taxon>
        <taxon>Babesiidae</taxon>
        <taxon>Babesia</taxon>
    </lineage>
</organism>
<feature type="region of interest" description="Disordered" evidence="1">
    <location>
        <begin position="748"/>
        <end position="780"/>
    </location>
</feature>
<dbReference type="KEGG" id="bdw:94335089"/>
<feature type="region of interest" description="Disordered" evidence="1">
    <location>
        <begin position="856"/>
        <end position="895"/>
    </location>
</feature>
<feature type="region of interest" description="Disordered" evidence="1">
    <location>
        <begin position="422"/>
        <end position="456"/>
    </location>
</feature>
<evidence type="ECO:0000256" key="1">
    <source>
        <dbReference type="SAM" id="MobiDB-lite"/>
    </source>
</evidence>
<sequence length="895" mass="96756">MFKFRGFRGSAESGGAHAEAAALEQTEDVEGLKFQHGPTLDLKEPDLWTNSIEVVAVVDSRNFLLVGVGSELQVYVASKLLADLLHDRDHKGSLTRTLDLGNPIIHVVASKDKVACTTRSGDDYELAILDLETWDTSIMPVPGGIVDIEWFQDCLLITTGGGEVFKFKNGKRIRFRGVQATFISTAPHGKIALCHWDNGPRVACTSIDAKGSLGSVRYSNLDLENLKEFTLTQIVGCCMLLDDLVALLLLCEGDDTLLVICKGAHVLYYGINELFLDPSQITESTRPRASFKWLPDWNCLLCWCNSATNVAIASCNEAITRALNCEWRSLCMCEGYFLEPTRADSYPRGIAMCSTFKGSIYRKGAVADTPLLTDPPAFIMAQSGGTLSIHYGDIWVLEEDKIRQALPFTSLAVSIPSHAPLPDPPDIPVASDDDFSDSPLADASSPKAKPLPRANTSKEAESIIEELYGRAVAKYSECKESKLDVLEHFTLLESLLNGMWFLEEQMHPLEAITSIPDYLETVPEPCSSLEAPPDGLHAQFQDFMASLYSLATQHKDPTHTLDLESIKIQEETIAKVRHVKQETTRILSSLKLADACNTPSEQMDLETIETTMAKVSASLESLDTKLATLHSTLETIEAKRCQLSIQKQSAVNAKGWKWGAAPKVEAVQLPSLNTSAKEVEALLVQVQGIELDTRLEPLGLDTPDMGGARFDTFAKACKNYRSPATRTSPPAPAPVQVYTPVADPVLVPPPPAPVPLEPPAQPQSPPPQMHAPLTPQPMETLGANSLQQQPITGMARQSYSFGQESGLLEPIVSPAPSIFSTGTTTGTATGTGVFSSFAAAPKSLLDLAAKSATSSGGFTGVSGFTSGNFSSSATPHAKSGPDNLWTRARTSNPLD</sequence>
<evidence type="ECO:0000313" key="4">
    <source>
        <dbReference type="Proteomes" id="UP001214638"/>
    </source>
</evidence>
<dbReference type="RefSeq" id="XP_067804630.1">
    <property type="nucleotide sequence ID" value="XM_067945839.1"/>
</dbReference>
<evidence type="ECO:0000313" key="3">
    <source>
        <dbReference type="EMBL" id="KAK2197788.1"/>
    </source>
</evidence>
<dbReference type="EMBL" id="JALLKP010000001">
    <property type="protein sequence ID" value="KAK2197788.1"/>
    <property type="molecule type" value="Genomic_DNA"/>
</dbReference>
<name>A0AAD9PGS9_9APIC</name>
<dbReference type="GeneID" id="94335089"/>
<protein>
    <submittedName>
        <fullName evidence="2">Uncharacterized protein</fullName>
    </submittedName>
</protein>
<accession>A0AAD9PGS9</accession>
<feature type="compositionally biased region" description="Pro residues" evidence="1">
    <location>
        <begin position="748"/>
        <end position="769"/>
    </location>
</feature>
<comment type="caution">
    <text evidence="2">The sequence shown here is derived from an EMBL/GenBank/DDBJ whole genome shotgun (WGS) entry which is preliminary data.</text>
</comment>